<feature type="compositionally biased region" description="Basic and acidic residues" evidence="1">
    <location>
        <begin position="16"/>
        <end position="41"/>
    </location>
</feature>
<accession>A0ABM4D8A6</accession>
<gene>
    <name evidence="3" type="primary">LOC136089018</name>
</gene>
<dbReference type="GeneID" id="136089018"/>
<protein>
    <submittedName>
        <fullName evidence="3">Uncharacterized protein LOC136089018</fullName>
    </submittedName>
</protein>
<feature type="region of interest" description="Disordered" evidence="1">
    <location>
        <begin position="1"/>
        <end position="53"/>
    </location>
</feature>
<evidence type="ECO:0000313" key="2">
    <source>
        <dbReference type="Proteomes" id="UP001652625"/>
    </source>
</evidence>
<name>A0ABM4D8A6_HYDVU</name>
<keyword evidence="2" id="KW-1185">Reference proteome</keyword>
<evidence type="ECO:0000313" key="3">
    <source>
        <dbReference type="RefSeq" id="XP_065670562.1"/>
    </source>
</evidence>
<evidence type="ECO:0000256" key="1">
    <source>
        <dbReference type="SAM" id="MobiDB-lite"/>
    </source>
</evidence>
<organism evidence="2 3">
    <name type="scientific">Hydra vulgaris</name>
    <name type="common">Hydra</name>
    <name type="synonym">Hydra attenuata</name>
    <dbReference type="NCBI Taxonomy" id="6087"/>
    <lineage>
        <taxon>Eukaryota</taxon>
        <taxon>Metazoa</taxon>
        <taxon>Cnidaria</taxon>
        <taxon>Hydrozoa</taxon>
        <taxon>Hydroidolina</taxon>
        <taxon>Anthoathecata</taxon>
        <taxon>Aplanulata</taxon>
        <taxon>Hydridae</taxon>
        <taxon>Hydra</taxon>
    </lineage>
</organism>
<reference evidence="3" key="1">
    <citation type="submission" date="2025-08" db="UniProtKB">
        <authorList>
            <consortium name="RefSeq"/>
        </authorList>
    </citation>
    <scope>IDENTIFICATION</scope>
</reference>
<sequence length="118" mass="13801">MSGTAESCSRHNLSKGRRDTIMNEEVEKVLSKDDKNTKSLDDEFYPMSPKKKKRESQFHQLKYNYECNHPLHPWDHWDSKLVSLLNGKKEEHVAILASGWDGFKQETDKSYHRCLSSC</sequence>
<feature type="compositionally biased region" description="Polar residues" evidence="1">
    <location>
        <begin position="1"/>
        <end position="11"/>
    </location>
</feature>
<dbReference type="RefSeq" id="XP_065670562.1">
    <property type="nucleotide sequence ID" value="XM_065814490.1"/>
</dbReference>
<proteinExistence type="predicted"/>
<dbReference type="Proteomes" id="UP001652625">
    <property type="component" value="Chromosome 12"/>
</dbReference>